<gene>
    <name evidence="9" type="ORF">A2672_01120</name>
</gene>
<dbReference type="InterPro" id="IPR006169">
    <property type="entry name" value="GTP1_OBG_dom"/>
</dbReference>
<dbReference type="InterPro" id="IPR031167">
    <property type="entry name" value="G_OBG"/>
</dbReference>
<dbReference type="FunFam" id="2.70.210.12:FF:000001">
    <property type="entry name" value="GTPase Obg"/>
    <property type="match status" value="1"/>
</dbReference>
<dbReference type="GO" id="GO:0005525">
    <property type="term" value="F:GTP binding"/>
    <property type="evidence" value="ECO:0007669"/>
    <property type="project" value="UniProtKB-KW"/>
</dbReference>
<feature type="domain" description="OBG-type G" evidence="7">
    <location>
        <begin position="156"/>
        <end position="318"/>
    </location>
</feature>
<dbReference type="CDD" id="cd01898">
    <property type="entry name" value="Obg"/>
    <property type="match status" value="1"/>
</dbReference>
<dbReference type="InterPro" id="IPR006073">
    <property type="entry name" value="GTP-bd"/>
</dbReference>
<accession>A0A1G2QZP8</accession>
<dbReference type="NCBIfam" id="TIGR02729">
    <property type="entry name" value="Obg_CgtA"/>
    <property type="match status" value="1"/>
</dbReference>
<dbReference type="PRINTS" id="PR00326">
    <property type="entry name" value="GTP1OBG"/>
</dbReference>
<evidence type="ECO:0000259" key="7">
    <source>
        <dbReference type="PROSITE" id="PS51710"/>
    </source>
</evidence>
<comment type="similarity">
    <text evidence="1">Belongs to the TRAFAC class OBG-HflX-like GTPase superfamily. OBG GTPase family.</text>
</comment>
<dbReference type="InterPro" id="IPR027417">
    <property type="entry name" value="P-loop_NTPase"/>
</dbReference>
<dbReference type="EMBL" id="MHTT01000006">
    <property type="protein sequence ID" value="OHA66104.1"/>
    <property type="molecule type" value="Genomic_DNA"/>
</dbReference>
<dbReference type="PROSITE" id="PS51710">
    <property type="entry name" value="G_OBG"/>
    <property type="match status" value="1"/>
</dbReference>
<dbReference type="STRING" id="1802448.A2672_01120"/>
<dbReference type="PROSITE" id="PS00905">
    <property type="entry name" value="GTP1_OBG"/>
    <property type="match status" value="1"/>
</dbReference>
<name>A0A1G2QZP8_9BACT</name>
<evidence type="ECO:0000313" key="9">
    <source>
        <dbReference type="EMBL" id="OHA66104.1"/>
    </source>
</evidence>
<dbReference type="InterPro" id="IPR036726">
    <property type="entry name" value="GTP1_OBG_dom_sf"/>
</dbReference>
<evidence type="ECO:0000256" key="2">
    <source>
        <dbReference type="ARBA" id="ARBA00022490"/>
    </source>
</evidence>
<dbReference type="PIRSF" id="PIRSF002401">
    <property type="entry name" value="GTP_bd_Obg/CgtA"/>
    <property type="match status" value="1"/>
</dbReference>
<keyword evidence="4" id="KW-0378">Hydrolase</keyword>
<dbReference type="Gene3D" id="2.70.210.12">
    <property type="entry name" value="GTP1/OBG domain"/>
    <property type="match status" value="1"/>
</dbReference>
<evidence type="ECO:0000256" key="4">
    <source>
        <dbReference type="ARBA" id="ARBA00022801"/>
    </source>
</evidence>
<dbReference type="GO" id="GO:0000287">
    <property type="term" value="F:magnesium ion binding"/>
    <property type="evidence" value="ECO:0007669"/>
    <property type="project" value="InterPro"/>
</dbReference>
<keyword evidence="2" id="KW-0963">Cytoplasm</keyword>
<keyword evidence="5" id="KW-0460">Magnesium</keyword>
<evidence type="ECO:0000256" key="3">
    <source>
        <dbReference type="ARBA" id="ARBA00022741"/>
    </source>
</evidence>
<dbReference type="AlphaFoldDB" id="A0A1G2QZP8"/>
<dbReference type="GO" id="GO:0042254">
    <property type="term" value="P:ribosome biogenesis"/>
    <property type="evidence" value="ECO:0007669"/>
    <property type="project" value="UniProtKB-UniRule"/>
</dbReference>
<evidence type="ECO:0000313" key="10">
    <source>
        <dbReference type="Proteomes" id="UP000178065"/>
    </source>
</evidence>
<reference evidence="9 10" key="1">
    <citation type="journal article" date="2016" name="Nat. Commun.">
        <title>Thousands of microbial genomes shed light on interconnected biogeochemical processes in an aquifer system.</title>
        <authorList>
            <person name="Anantharaman K."/>
            <person name="Brown C.T."/>
            <person name="Hug L.A."/>
            <person name="Sharon I."/>
            <person name="Castelle C.J."/>
            <person name="Probst A.J."/>
            <person name="Thomas B.C."/>
            <person name="Singh A."/>
            <person name="Wilkins M.J."/>
            <person name="Karaoz U."/>
            <person name="Brodie E.L."/>
            <person name="Williams K.H."/>
            <person name="Hubbard S.S."/>
            <person name="Banfield J.F."/>
        </authorList>
    </citation>
    <scope>NUCLEOTIDE SEQUENCE [LARGE SCALE GENOMIC DNA]</scope>
</reference>
<proteinExistence type="inferred from homology"/>
<sequence length="328" mass="35135">MLIDEVKVRLYGGHGGRGAIAFQRVKLALGPTGATGGHGGSIYVRGVSNIGALSQFQKKKDVRAKNGEAGKAQFNDGHDGPDIVLDIPVGTVITNLETSRKFELTKIGEEILVIKGGYGGKGNFKFRSPTDTSPRKFQEGLPGEEGIFEFELKMIADVGLVGLPNAGKSSLLNALTAAKSKVANYEFTTLEAHLGAYHGVIIADIPGLIEGAASGKGLGIKFLRHVERTRVIFHLVPATSDDHVRDYKIIRGELGKYNPKLLEKDEYVFLSKSDEVSEAELKSAVKKLKVAGVIAKPLSIIDDGLLLPVRKILEGVIAQKTVSPTPMV</sequence>
<evidence type="ECO:0000256" key="6">
    <source>
        <dbReference type="ARBA" id="ARBA00023134"/>
    </source>
</evidence>
<dbReference type="Proteomes" id="UP000178065">
    <property type="component" value="Unassembled WGS sequence"/>
</dbReference>
<evidence type="ECO:0000256" key="5">
    <source>
        <dbReference type="ARBA" id="ARBA00022842"/>
    </source>
</evidence>
<dbReference type="Pfam" id="PF01018">
    <property type="entry name" value="GTP1_OBG"/>
    <property type="match status" value="1"/>
</dbReference>
<dbReference type="PANTHER" id="PTHR11702:SF31">
    <property type="entry name" value="MITOCHONDRIAL RIBOSOME-ASSOCIATED GTPASE 2"/>
    <property type="match status" value="1"/>
</dbReference>
<keyword evidence="3" id="KW-0547">Nucleotide-binding</keyword>
<dbReference type="Gene3D" id="3.40.50.300">
    <property type="entry name" value="P-loop containing nucleotide triphosphate hydrolases"/>
    <property type="match status" value="1"/>
</dbReference>
<dbReference type="GO" id="GO:0003924">
    <property type="term" value="F:GTPase activity"/>
    <property type="evidence" value="ECO:0007669"/>
    <property type="project" value="InterPro"/>
</dbReference>
<evidence type="ECO:0000259" key="8">
    <source>
        <dbReference type="PROSITE" id="PS51883"/>
    </source>
</evidence>
<dbReference type="SUPFAM" id="SSF82051">
    <property type="entry name" value="Obg GTP-binding protein N-terminal domain"/>
    <property type="match status" value="1"/>
</dbReference>
<dbReference type="Pfam" id="PF01926">
    <property type="entry name" value="MMR_HSR1"/>
    <property type="match status" value="1"/>
</dbReference>
<dbReference type="InterPro" id="IPR045086">
    <property type="entry name" value="OBG_GTPase"/>
</dbReference>
<dbReference type="PANTHER" id="PTHR11702">
    <property type="entry name" value="DEVELOPMENTALLY REGULATED GTP-BINDING PROTEIN-RELATED"/>
    <property type="match status" value="1"/>
</dbReference>
<dbReference type="NCBIfam" id="NF008956">
    <property type="entry name" value="PRK12299.1"/>
    <property type="match status" value="1"/>
</dbReference>
<dbReference type="PROSITE" id="PS51883">
    <property type="entry name" value="OBG"/>
    <property type="match status" value="1"/>
</dbReference>
<comment type="caution">
    <text evidence="9">The sequence shown here is derived from an EMBL/GenBank/DDBJ whole genome shotgun (WGS) entry which is preliminary data.</text>
</comment>
<keyword evidence="6" id="KW-0342">GTP-binding</keyword>
<dbReference type="InterPro" id="IPR006074">
    <property type="entry name" value="GTP1-OBG_CS"/>
</dbReference>
<dbReference type="InterPro" id="IPR014100">
    <property type="entry name" value="GTP-bd_Obg/CgtA"/>
</dbReference>
<evidence type="ECO:0000256" key="1">
    <source>
        <dbReference type="ARBA" id="ARBA00007699"/>
    </source>
</evidence>
<organism evidence="9 10">
    <name type="scientific">Candidatus Wildermuthbacteria bacterium RIFCSPHIGHO2_01_FULL_49_22b</name>
    <dbReference type="NCBI Taxonomy" id="1802448"/>
    <lineage>
        <taxon>Bacteria</taxon>
        <taxon>Candidatus Wildermuthiibacteriota</taxon>
    </lineage>
</organism>
<protein>
    <submittedName>
        <fullName evidence="9">Obg family GTPase CgtA</fullName>
    </submittedName>
</protein>
<feature type="domain" description="Obg" evidence="8">
    <location>
        <begin position="1"/>
        <end position="155"/>
    </location>
</feature>
<dbReference type="SUPFAM" id="SSF52540">
    <property type="entry name" value="P-loop containing nucleoside triphosphate hydrolases"/>
    <property type="match status" value="1"/>
</dbReference>